<sequence length="313" mass="34472">MQEFHDNMVKSNSSLERLVEAMHSMLLQPKKETVPPAPLMDIDDSLESPSGFLAETPTTRTRGLDSREIQSVAAYRAPLVVLNTISTGANTAASAMPSILPDHDVRPRVRAVSAGVAPAPSPSFQPRISRKELPPTIASINIKRQTQGARALADLKSSLVPKPRPSFLDPIIPTFAQLSEGLEYVFTPLPRSTGRQLEIARQTRISELELWIQSLDRLINTLAIPPTGSAIESHKSRVSEQRSDLISLLSQMNGAIESLAPNVRNMVYEVLSVKQVDPILHRAVPLTKSVRTQKEVEEFMEERSAWLGGHTAR</sequence>
<accession>A0A0D2HQD3</accession>
<evidence type="ECO:0000313" key="2">
    <source>
        <dbReference type="EMBL" id="KIY04091.1"/>
    </source>
</evidence>
<evidence type="ECO:0000256" key="1">
    <source>
        <dbReference type="SAM" id="MobiDB-lite"/>
    </source>
</evidence>
<dbReference type="OrthoDB" id="5404564at2759"/>
<proteinExistence type="predicted"/>
<organism evidence="2 3">
    <name type="scientific">Fonsecaea multimorphosa CBS 102226</name>
    <dbReference type="NCBI Taxonomy" id="1442371"/>
    <lineage>
        <taxon>Eukaryota</taxon>
        <taxon>Fungi</taxon>
        <taxon>Dikarya</taxon>
        <taxon>Ascomycota</taxon>
        <taxon>Pezizomycotina</taxon>
        <taxon>Eurotiomycetes</taxon>
        <taxon>Chaetothyriomycetidae</taxon>
        <taxon>Chaetothyriales</taxon>
        <taxon>Herpotrichiellaceae</taxon>
        <taxon>Fonsecaea</taxon>
    </lineage>
</organism>
<dbReference type="VEuPathDB" id="FungiDB:Z520_00783"/>
<dbReference type="GeneID" id="27706529"/>
<gene>
    <name evidence="2" type="ORF">Z520_00783</name>
</gene>
<protein>
    <submittedName>
        <fullName evidence="2">Uncharacterized protein</fullName>
    </submittedName>
</protein>
<dbReference type="AlphaFoldDB" id="A0A0D2HQD3"/>
<dbReference type="RefSeq" id="XP_016638213.1">
    <property type="nucleotide sequence ID" value="XM_016771303.1"/>
</dbReference>
<reference evidence="2 3" key="1">
    <citation type="submission" date="2015-01" db="EMBL/GenBank/DDBJ databases">
        <title>The Genome Sequence of Fonsecaea multimorphosa CBS 102226.</title>
        <authorList>
            <consortium name="The Broad Institute Genomics Platform"/>
            <person name="Cuomo C."/>
            <person name="de Hoog S."/>
            <person name="Gorbushina A."/>
            <person name="Stielow B."/>
            <person name="Teixiera M."/>
            <person name="Abouelleil A."/>
            <person name="Chapman S.B."/>
            <person name="Priest M."/>
            <person name="Young S.K."/>
            <person name="Wortman J."/>
            <person name="Nusbaum C."/>
            <person name="Birren B."/>
        </authorList>
    </citation>
    <scope>NUCLEOTIDE SEQUENCE [LARGE SCALE GENOMIC DNA]</scope>
    <source>
        <strain evidence="2 3">CBS 102226</strain>
    </source>
</reference>
<dbReference type="EMBL" id="KN848062">
    <property type="protein sequence ID" value="KIY04091.1"/>
    <property type="molecule type" value="Genomic_DNA"/>
</dbReference>
<dbReference type="STRING" id="1442371.A0A0D2HQD3"/>
<name>A0A0D2HQD3_9EURO</name>
<dbReference type="Proteomes" id="UP000053411">
    <property type="component" value="Unassembled WGS sequence"/>
</dbReference>
<feature type="region of interest" description="Disordered" evidence="1">
    <location>
        <begin position="45"/>
        <end position="64"/>
    </location>
</feature>
<evidence type="ECO:0000313" key="3">
    <source>
        <dbReference type="Proteomes" id="UP000053411"/>
    </source>
</evidence>
<keyword evidence="3" id="KW-1185">Reference proteome</keyword>